<dbReference type="PROSITE" id="PS51000">
    <property type="entry name" value="HTH_DEOR_2"/>
    <property type="match status" value="1"/>
</dbReference>
<keyword evidence="1" id="KW-0805">Transcription regulation</keyword>
<gene>
    <name evidence="4" type="ORF">ACFOKJ_14870</name>
</gene>
<comment type="caution">
    <text evidence="4">The sequence shown here is derived from an EMBL/GenBank/DDBJ whole genome shotgun (WGS) entry which is preliminary data.</text>
</comment>
<dbReference type="Gene3D" id="1.10.10.10">
    <property type="entry name" value="Winged helix-like DNA-binding domain superfamily/Winged helix DNA-binding domain"/>
    <property type="match status" value="1"/>
</dbReference>
<keyword evidence="2" id="KW-0804">Transcription</keyword>
<dbReference type="EMBL" id="JBHRYH010000045">
    <property type="protein sequence ID" value="MFC3627399.1"/>
    <property type="molecule type" value="Genomic_DNA"/>
</dbReference>
<dbReference type="InterPro" id="IPR036388">
    <property type="entry name" value="WH-like_DNA-bd_sf"/>
</dbReference>
<dbReference type="InterPro" id="IPR013196">
    <property type="entry name" value="HTH_11"/>
</dbReference>
<dbReference type="PROSITE" id="PS52050">
    <property type="entry name" value="WYL"/>
    <property type="match status" value="1"/>
</dbReference>
<evidence type="ECO:0000313" key="5">
    <source>
        <dbReference type="Proteomes" id="UP001595636"/>
    </source>
</evidence>
<dbReference type="InterPro" id="IPR026881">
    <property type="entry name" value="WYL_dom"/>
</dbReference>
<evidence type="ECO:0000256" key="2">
    <source>
        <dbReference type="ARBA" id="ARBA00023163"/>
    </source>
</evidence>
<dbReference type="SUPFAM" id="SSF46785">
    <property type="entry name" value="Winged helix' DNA-binding domain"/>
    <property type="match status" value="1"/>
</dbReference>
<accession>A0ABV7TXB2</accession>
<protein>
    <submittedName>
        <fullName evidence="4">Helix-turn-helix transcriptional regulator</fullName>
    </submittedName>
</protein>
<dbReference type="Proteomes" id="UP001595636">
    <property type="component" value="Unassembled WGS sequence"/>
</dbReference>
<dbReference type="RefSeq" id="WP_390281008.1">
    <property type="nucleotide sequence ID" value="NZ_JBHRYH010000045.1"/>
</dbReference>
<evidence type="ECO:0000256" key="1">
    <source>
        <dbReference type="ARBA" id="ARBA00023015"/>
    </source>
</evidence>
<name>A0ABV7TXB2_9NEIS</name>
<dbReference type="InterPro" id="IPR001034">
    <property type="entry name" value="DeoR_HTH"/>
</dbReference>
<evidence type="ECO:0000259" key="3">
    <source>
        <dbReference type="PROSITE" id="PS51000"/>
    </source>
</evidence>
<reference evidence="5" key="1">
    <citation type="journal article" date="2019" name="Int. J. Syst. Evol. Microbiol.">
        <title>The Global Catalogue of Microorganisms (GCM) 10K type strain sequencing project: providing services to taxonomists for standard genome sequencing and annotation.</title>
        <authorList>
            <consortium name="The Broad Institute Genomics Platform"/>
            <consortium name="The Broad Institute Genome Sequencing Center for Infectious Disease"/>
            <person name="Wu L."/>
            <person name="Ma J."/>
        </authorList>
    </citation>
    <scope>NUCLEOTIDE SEQUENCE [LARGE SCALE GENOMIC DNA]</scope>
    <source>
        <strain evidence="5">KCTC 42195</strain>
    </source>
</reference>
<keyword evidence="5" id="KW-1185">Reference proteome</keyword>
<dbReference type="Pfam" id="PF08279">
    <property type="entry name" value="HTH_11"/>
    <property type="match status" value="1"/>
</dbReference>
<dbReference type="Pfam" id="PF13280">
    <property type="entry name" value="WYL"/>
    <property type="match status" value="1"/>
</dbReference>
<evidence type="ECO:0000313" key="4">
    <source>
        <dbReference type="EMBL" id="MFC3627399.1"/>
    </source>
</evidence>
<feature type="domain" description="HTH deoR-type" evidence="3">
    <location>
        <begin position="3"/>
        <end position="58"/>
    </location>
</feature>
<dbReference type="PANTHER" id="PTHR34580">
    <property type="match status" value="1"/>
</dbReference>
<proteinExistence type="predicted"/>
<dbReference type="InterPro" id="IPR051534">
    <property type="entry name" value="CBASS_pafABC_assoc_protein"/>
</dbReference>
<organism evidence="4 5">
    <name type="scientific">Vogesella amnigena</name>
    <dbReference type="NCBI Taxonomy" id="1507449"/>
    <lineage>
        <taxon>Bacteria</taxon>
        <taxon>Pseudomonadati</taxon>
        <taxon>Pseudomonadota</taxon>
        <taxon>Betaproteobacteria</taxon>
        <taxon>Neisseriales</taxon>
        <taxon>Chromobacteriaceae</taxon>
        <taxon>Vogesella</taxon>
    </lineage>
</organism>
<dbReference type="PANTHER" id="PTHR34580:SF3">
    <property type="entry name" value="PROTEIN PAFB"/>
    <property type="match status" value="1"/>
</dbReference>
<dbReference type="InterPro" id="IPR036390">
    <property type="entry name" value="WH_DNA-bd_sf"/>
</dbReference>
<sequence>MRRADRLLQILLLLRGRRRTTAAQLAAWLEVSPRTVYRDMADLLTSGAPLNGEAGEGYWLEAGFTPPPISFASEELAALEAGARMLAGCADSDTAAAASSALHKIHAVLGSSGLTPSPLFVPPLRSPAPTVLAELRRACEQQQCLRLQYQDEAGRQSAREVAPLGLFFWGEHWTLAAWCLLRGDYRHFRSDRIQALHAANLAWPDGISLDAFLQQAGAGTASRQRLQQQTSQPWHKR</sequence>